<evidence type="ECO:0000256" key="4">
    <source>
        <dbReference type="ARBA" id="ARBA00022692"/>
    </source>
</evidence>
<evidence type="ECO:0000256" key="5">
    <source>
        <dbReference type="ARBA" id="ARBA00022989"/>
    </source>
</evidence>
<evidence type="ECO:0000256" key="2">
    <source>
        <dbReference type="ARBA" id="ARBA00005346"/>
    </source>
</evidence>
<dbReference type="GO" id="GO:0005886">
    <property type="term" value="C:plasma membrane"/>
    <property type="evidence" value="ECO:0007669"/>
    <property type="project" value="UniProtKB-SubCell"/>
</dbReference>
<dbReference type="GO" id="GO:0042773">
    <property type="term" value="P:ATP synthesis coupled electron transport"/>
    <property type="evidence" value="ECO:0007669"/>
    <property type="project" value="InterPro"/>
</dbReference>
<feature type="transmembrane region" description="Helical" evidence="8">
    <location>
        <begin position="129"/>
        <end position="149"/>
    </location>
</feature>
<dbReference type="Pfam" id="PF00361">
    <property type="entry name" value="Proton_antipo_M"/>
    <property type="match status" value="1"/>
</dbReference>
<dbReference type="RefSeq" id="WP_015468879.1">
    <property type="nucleotide sequence ID" value="NC_020813.1"/>
</dbReference>
<dbReference type="KEGG" id="bex:A11Q_169"/>
<feature type="transmembrane region" description="Helical" evidence="8">
    <location>
        <begin position="243"/>
        <end position="266"/>
    </location>
</feature>
<dbReference type="PRINTS" id="PR01437">
    <property type="entry name" value="NUOXDRDTASE4"/>
</dbReference>
<dbReference type="HOGENOM" id="CLU_007100_9_2_7"/>
<evidence type="ECO:0000313" key="10">
    <source>
        <dbReference type="EMBL" id="AGH94389.1"/>
    </source>
</evidence>
<feature type="transmembrane region" description="Helical" evidence="8">
    <location>
        <begin position="104"/>
        <end position="122"/>
    </location>
</feature>
<evidence type="ECO:0000256" key="6">
    <source>
        <dbReference type="ARBA" id="ARBA00023136"/>
    </source>
</evidence>
<proteinExistence type="inferred from homology"/>
<reference evidence="10 11" key="1">
    <citation type="journal article" date="2013" name="ISME J.">
        <title>By their genes ye shall know them: genomic signatures of predatory bacteria.</title>
        <authorList>
            <person name="Pasternak Z."/>
            <person name="Pietrokovski S."/>
            <person name="Rotem O."/>
            <person name="Gophna U."/>
            <person name="Lurie-Weinberger M.N."/>
            <person name="Jurkevitch E."/>
        </authorList>
    </citation>
    <scope>NUCLEOTIDE SEQUENCE [LARGE SCALE GENOMIC DNA]</scope>
    <source>
        <strain evidence="10 11">JSS</strain>
    </source>
</reference>
<dbReference type="OrthoDB" id="5288794at2"/>
<feature type="transmembrane region" description="Helical" evidence="8">
    <location>
        <begin position="408"/>
        <end position="428"/>
    </location>
</feature>
<feature type="transmembrane region" description="Helical" evidence="8">
    <location>
        <begin position="373"/>
        <end position="396"/>
    </location>
</feature>
<dbReference type="InterPro" id="IPR003918">
    <property type="entry name" value="NADH_UbQ_OxRdtase"/>
</dbReference>
<feature type="transmembrane region" description="Helical" evidence="8">
    <location>
        <begin position="278"/>
        <end position="296"/>
    </location>
</feature>
<feature type="domain" description="NADH:quinone oxidoreductase/Mrp antiporter transmembrane" evidence="9">
    <location>
        <begin position="124"/>
        <end position="423"/>
    </location>
</feature>
<comment type="subcellular location">
    <subcellularLocation>
        <location evidence="1">Cell membrane</location>
        <topology evidence="1">Multi-pass membrane protein</topology>
    </subcellularLocation>
    <subcellularLocation>
        <location evidence="7">Membrane</location>
        <topology evidence="7">Multi-pass membrane protein</topology>
    </subcellularLocation>
</comment>
<dbReference type="InterPro" id="IPR050586">
    <property type="entry name" value="CPA3_Na-H_Antiporter_D"/>
</dbReference>
<evidence type="ECO:0000256" key="7">
    <source>
        <dbReference type="RuleBase" id="RU000320"/>
    </source>
</evidence>
<dbReference type="GO" id="GO:0008137">
    <property type="term" value="F:NADH dehydrogenase (ubiquinone) activity"/>
    <property type="evidence" value="ECO:0007669"/>
    <property type="project" value="InterPro"/>
</dbReference>
<evidence type="ECO:0000259" key="9">
    <source>
        <dbReference type="Pfam" id="PF00361"/>
    </source>
</evidence>
<dbReference type="EMBL" id="CP003537">
    <property type="protein sequence ID" value="AGH94389.1"/>
    <property type="molecule type" value="Genomic_DNA"/>
</dbReference>
<dbReference type="PATRIC" id="fig|1184267.3.peg.172"/>
<keyword evidence="6 8" id="KW-0472">Membrane</keyword>
<name>M4VMS6_9BACT</name>
<evidence type="ECO:0000256" key="1">
    <source>
        <dbReference type="ARBA" id="ARBA00004651"/>
    </source>
</evidence>
<keyword evidence="4 7" id="KW-0812">Transmembrane</keyword>
<protein>
    <submittedName>
        <fullName evidence="10">NADH dehydrogenase</fullName>
    </submittedName>
</protein>
<sequence>MATYPVLLALGLAVVSYLVHSLRLSPKLMVLGSFLQLLLASWLVYLTVGSDQILHTALGGWSAPFGISFYIDSFSALMIWISALLFFVVHLYSLSSPESTNHFWAHNVCWFTLGAGVFGAFSTNDLFNLFVWFEVLLLSSYVLFAWSFLDDSAPDSEKKEGRKGLISYIILNILGSSVFLFGLALLYSSTGTLNFADLMTLEVSQTSSVVVIAGFCLVFAFSMKAGFFPLFNWLPASYPFGPISSVSLFAGLLTKVGIYALARFFLPLSALQADWIPVIMMVVANLTMLLGVYGAATHQSLRAILSFHIVSQVGYMALGFAVGTTAAISATIFYLLHHMVVKTNLFLISGVIIKIRQTDELKPLGGLMRTNPWLAAAFAISAMSLAGLPPLSGFWAKFFVLYSAAQAGAYWGLGVGLFVGLFTVYSMLKIWNKVFLKESPENVADKSHRPVQVPLTATIAILILTLWTAGLGLYPAILTHVSDLAAAQLMDTQNYLKTLTEVSK</sequence>
<keyword evidence="11" id="KW-1185">Reference proteome</keyword>
<evidence type="ECO:0000256" key="3">
    <source>
        <dbReference type="ARBA" id="ARBA00022475"/>
    </source>
</evidence>
<feature type="transmembrane region" description="Helical" evidence="8">
    <location>
        <begin position="69"/>
        <end position="92"/>
    </location>
</feature>
<gene>
    <name evidence="10" type="ORF">A11Q_169</name>
</gene>
<organism evidence="10 11">
    <name type="scientific">Pseudobdellovibrio exovorus JSS</name>
    <dbReference type="NCBI Taxonomy" id="1184267"/>
    <lineage>
        <taxon>Bacteria</taxon>
        <taxon>Pseudomonadati</taxon>
        <taxon>Bdellovibrionota</taxon>
        <taxon>Bdellovibrionia</taxon>
        <taxon>Bdellovibrionales</taxon>
        <taxon>Pseudobdellovibrionaceae</taxon>
        <taxon>Pseudobdellovibrio</taxon>
    </lineage>
</organism>
<dbReference type="InterPro" id="IPR001750">
    <property type="entry name" value="ND/Mrp_TM"/>
</dbReference>
<dbReference type="PANTHER" id="PTHR42703:SF1">
    <property type="entry name" value="NA(+)_H(+) ANTIPORTER SUBUNIT D1"/>
    <property type="match status" value="1"/>
</dbReference>
<accession>M4VMS6</accession>
<evidence type="ECO:0000313" key="11">
    <source>
        <dbReference type="Proteomes" id="UP000012040"/>
    </source>
</evidence>
<feature type="transmembrane region" description="Helical" evidence="8">
    <location>
        <begin position="455"/>
        <end position="477"/>
    </location>
</feature>
<dbReference type="eggNOG" id="COG0651">
    <property type="taxonomic scope" value="Bacteria"/>
</dbReference>
<feature type="transmembrane region" description="Helical" evidence="8">
    <location>
        <begin position="31"/>
        <end position="48"/>
    </location>
</feature>
<comment type="similarity">
    <text evidence="2">Belongs to the CPA3 antiporters (TC 2.A.63) subunit D family.</text>
</comment>
<feature type="transmembrane region" description="Helical" evidence="8">
    <location>
        <begin position="209"/>
        <end position="231"/>
    </location>
</feature>
<evidence type="ECO:0000256" key="8">
    <source>
        <dbReference type="SAM" id="Phobius"/>
    </source>
</evidence>
<dbReference type="Proteomes" id="UP000012040">
    <property type="component" value="Chromosome"/>
</dbReference>
<feature type="transmembrane region" description="Helical" evidence="8">
    <location>
        <begin position="169"/>
        <end position="188"/>
    </location>
</feature>
<keyword evidence="5 8" id="KW-1133">Transmembrane helix</keyword>
<dbReference type="PANTHER" id="PTHR42703">
    <property type="entry name" value="NADH DEHYDROGENASE"/>
    <property type="match status" value="1"/>
</dbReference>
<dbReference type="STRING" id="1184267.A11Q_169"/>
<keyword evidence="3" id="KW-1003">Cell membrane</keyword>
<dbReference type="AlphaFoldDB" id="M4VMS6"/>